<accession>A0A1E2S2T4</accession>
<keyword evidence="3 5" id="KW-0697">Rotamase</keyword>
<comment type="catalytic activity">
    <reaction evidence="5">
        <text>[protein]-peptidylproline (omega=180) = [protein]-peptidylproline (omega=0)</text>
        <dbReference type="Rhea" id="RHEA:16237"/>
        <dbReference type="Rhea" id="RHEA-COMP:10747"/>
        <dbReference type="Rhea" id="RHEA-COMP:10748"/>
        <dbReference type="ChEBI" id="CHEBI:83833"/>
        <dbReference type="ChEBI" id="CHEBI:83834"/>
        <dbReference type="EC" id="5.2.1.8"/>
    </reaction>
</comment>
<gene>
    <name evidence="8" type="ORF">A7A08_00532</name>
</gene>
<dbReference type="InterPro" id="IPR020892">
    <property type="entry name" value="Cyclophilin-type_PPIase_CS"/>
</dbReference>
<dbReference type="GO" id="GO:0006457">
    <property type="term" value="P:protein folding"/>
    <property type="evidence" value="ECO:0007669"/>
    <property type="project" value="InterPro"/>
</dbReference>
<dbReference type="Pfam" id="PF00160">
    <property type="entry name" value="Pro_isomerase"/>
    <property type="match status" value="1"/>
</dbReference>
<dbReference type="CDD" id="cd00317">
    <property type="entry name" value="cyclophilin"/>
    <property type="match status" value="1"/>
</dbReference>
<dbReference type="InterPro" id="IPR044666">
    <property type="entry name" value="Cyclophilin_A-like"/>
</dbReference>
<evidence type="ECO:0000313" key="9">
    <source>
        <dbReference type="Proteomes" id="UP000095087"/>
    </source>
</evidence>
<protein>
    <recommendedName>
        <fullName evidence="5">Peptidyl-prolyl cis-trans isomerase</fullName>
        <shortName evidence="5">PPIase</shortName>
        <ecNumber evidence="5">5.2.1.8</ecNumber>
    </recommendedName>
</protein>
<dbReference type="PATRIC" id="fig|1177755.3.peg.530"/>
<comment type="similarity">
    <text evidence="2 5">Belongs to the cyclophilin-type PPIase family.</text>
</comment>
<feature type="domain" description="PPIase cyclophilin-type" evidence="7">
    <location>
        <begin position="7"/>
        <end position="156"/>
    </location>
</feature>
<dbReference type="GO" id="GO:0003755">
    <property type="term" value="F:peptidyl-prolyl cis-trans isomerase activity"/>
    <property type="evidence" value="ECO:0007669"/>
    <property type="project" value="UniProtKB-UniRule"/>
</dbReference>
<dbReference type="EC" id="5.2.1.8" evidence="5"/>
<dbReference type="InterPro" id="IPR029000">
    <property type="entry name" value="Cyclophilin-like_dom_sf"/>
</dbReference>
<organism evidence="8 9">
    <name type="scientific">Methyloligella halotolerans</name>
    <dbReference type="NCBI Taxonomy" id="1177755"/>
    <lineage>
        <taxon>Bacteria</taxon>
        <taxon>Pseudomonadati</taxon>
        <taxon>Pseudomonadota</taxon>
        <taxon>Alphaproteobacteria</taxon>
        <taxon>Hyphomicrobiales</taxon>
        <taxon>Hyphomicrobiaceae</taxon>
        <taxon>Methyloligella</taxon>
    </lineage>
</organism>
<sequence>MTASPEDTLIIETDRGPVTIELRPDLAPKHVERIKQLARDGFYDGVVFHRVIDGFMAQTGDPTGTGMGGSDYPDVPAEFSQEPFTRGTVGAARAQHPDSANSQFFIMFADGPFLNGQYTVWGKVVDGMENVDKITRGEPPETPDKMKSVRVAADVQ</sequence>
<dbReference type="PROSITE" id="PS50072">
    <property type="entry name" value="CSA_PPIASE_2"/>
    <property type="match status" value="1"/>
</dbReference>
<dbReference type="PIRSF" id="PIRSF001467">
    <property type="entry name" value="Peptidylpro_ismrse"/>
    <property type="match status" value="1"/>
</dbReference>
<dbReference type="PANTHER" id="PTHR45625:SF4">
    <property type="entry name" value="PEPTIDYLPROLYL ISOMERASE DOMAIN AND WD REPEAT-CONTAINING PROTEIN 1"/>
    <property type="match status" value="1"/>
</dbReference>
<dbReference type="InterPro" id="IPR002130">
    <property type="entry name" value="Cyclophilin-type_PPIase_dom"/>
</dbReference>
<dbReference type="PANTHER" id="PTHR45625">
    <property type="entry name" value="PEPTIDYL-PROLYL CIS-TRANS ISOMERASE-RELATED"/>
    <property type="match status" value="1"/>
</dbReference>
<name>A0A1E2S2T4_9HYPH</name>
<dbReference type="Proteomes" id="UP000095087">
    <property type="component" value="Unassembled WGS sequence"/>
</dbReference>
<proteinExistence type="inferred from homology"/>
<evidence type="ECO:0000313" key="8">
    <source>
        <dbReference type="EMBL" id="ODA68700.1"/>
    </source>
</evidence>
<reference evidence="8 9" key="1">
    <citation type="submission" date="2016-07" db="EMBL/GenBank/DDBJ databases">
        <title>Draft genome sequence of Methyloligella halotolerans C2T (VKM B-2706T=CCUG 61687T=DSM 25045T), a halotolerant polyhydroxybutyrate accumulating methylotroph.</title>
        <authorList>
            <person name="Vasilenko O.V."/>
            <person name="Doronina N.V."/>
            <person name="Poroshina M.N."/>
            <person name="Tarlachkov S.V."/>
            <person name="Trotsenko Y.A."/>
        </authorList>
    </citation>
    <scope>NUCLEOTIDE SEQUENCE [LARGE SCALE GENOMIC DNA]</scope>
    <source>
        <strain evidence="8 9">VKM B-2706</strain>
    </source>
</reference>
<dbReference type="Gene3D" id="2.40.100.10">
    <property type="entry name" value="Cyclophilin-like"/>
    <property type="match status" value="1"/>
</dbReference>
<comment type="caution">
    <text evidence="8">The sequence shown here is derived from an EMBL/GenBank/DDBJ whole genome shotgun (WGS) entry which is preliminary data.</text>
</comment>
<dbReference type="OrthoDB" id="9807797at2"/>
<dbReference type="RefSeq" id="WP_069093946.1">
    <property type="nucleotide sequence ID" value="NZ_MASI01000001.1"/>
</dbReference>
<feature type="region of interest" description="Disordered" evidence="6">
    <location>
        <begin position="135"/>
        <end position="156"/>
    </location>
</feature>
<evidence type="ECO:0000256" key="1">
    <source>
        <dbReference type="ARBA" id="ARBA00002388"/>
    </source>
</evidence>
<evidence type="ECO:0000256" key="6">
    <source>
        <dbReference type="SAM" id="MobiDB-lite"/>
    </source>
</evidence>
<dbReference type="STRING" id="1177755.A7A08_00532"/>
<dbReference type="EMBL" id="MASI01000001">
    <property type="protein sequence ID" value="ODA68700.1"/>
    <property type="molecule type" value="Genomic_DNA"/>
</dbReference>
<feature type="compositionally biased region" description="Basic and acidic residues" evidence="6">
    <location>
        <begin position="135"/>
        <end position="147"/>
    </location>
</feature>
<dbReference type="PROSITE" id="PS00170">
    <property type="entry name" value="CSA_PPIASE_1"/>
    <property type="match status" value="1"/>
</dbReference>
<dbReference type="AlphaFoldDB" id="A0A1E2S2T4"/>
<keyword evidence="9" id="KW-1185">Reference proteome</keyword>
<comment type="function">
    <text evidence="1 5">PPIases accelerate the folding of proteins. It catalyzes the cis-trans isomerization of proline imidic peptide bonds in oligopeptides.</text>
</comment>
<keyword evidence="4 5" id="KW-0413">Isomerase</keyword>
<dbReference type="PRINTS" id="PR00153">
    <property type="entry name" value="CSAPPISMRASE"/>
</dbReference>
<evidence type="ECO:0000256" key="3">
    <source>
        <dbReference type="ARBA" id="ARBA00023110"/>
    </source>
</evidence>
<evidence type="ECO:0000256" key="2">
    <source>
        <dbReference type="ARBA" id="ARBA00007365"/>
    </source>
</evidence>
<evidence type="ECO:0000256" key="5">
    <source>
        <dbReference type="RuleBase" id="RU363019"/>
    </source>
</evidence>
<evidence type="ECO:0000256" key="4">
    <source>
        <dbReference type="ARBA" id="ARBA00023235"/>
    </source>
</evidence>
<evidence type="ECO:0000259" key="7">
    <source>
        <dbReference type="PROSITE" id="PS50072"/>
    </source>
</evidence>
<dbReference type="SUPFAM" id="SSF50891">
    <property type="entry name" value="Cyclophilin-like"/>
    <property type="match status" value="1"/>
</dbReference>
<dbReference type="InterPro" id="IPR024936">
    <property type="entry name" value="Cyclophilin-type_PPIase"/>
</dbReference>